<accession>A0ABW0VYB2</accession>
<gene>
    <name evidence="2" type="ORF">ACFPYJ_17755</name>
</gene>
<dbReference type="EMBL" id="JBHSOW010000063">
    <property type="protein sequence ID" value="MFC5650925.1"/>
    <property type="molecule type" value="Genomic_DNA"/>
</dbReference>
<protein>
    <recommendedName>
        <fullName evidence="4">DUF4064 domain-containing protein</fullName>
    </recommendedName>
</protein>
<dbReference type="RefSeq" id="WP_379189508.1">
    <property type="nucleotide sequence ID" value="NZ_JBHSOW010000063.1"/>
</dbReference>
<name>A0ABW0VYB2_9BACL</name>
<sequence length="97" mass="10217">MVISMVFILITGIIEAVLGIPLVGGIIVIATQWSILGIMFILHLITLILCVRSKHPKTGSILGLAASAFGVVPFLGMVLHIVTAVFLLIAAAKPRTT</sequence>
<evidence type="ECO:0008006" key="4">
    <source>
        <dbReference type="Google" id="ProtNLM"/>
    </source>
</evidence>
<feature type="transmembrane region" description="Helical" evidence="1">
    <location>
        <begin position="63"/>
        <end position="92"/>
    </location>
</feature>
<keyword evidence="1" id="KW-0812">Transmembrane</keyword>
<organism evidence="2 3">
    <name type="scientific">Paenibacillus solisilvae</name>
    <dbReference type="NCBI Taxonomy" id="2486751"/>
    <lineage>
        <taxon>Bacteria</taxon>
        <taxon>Bacillati</taxon>
        <taxon>Bacillota</taxon>
        <taxon>Bacilli</taxon>
        <taxon>Bacillales</taxon>
        <taxon>Paenibacillaceae</taxon>
        <taxon>Paenibacillus</taxon>
    </lineage>
</organism>
<keyword evidence="3" id="KW-1185">Reference proteome</keyword>
<keyword evidence="1" id="KW-1133">Transmembrane helix</keyword>
<feature type="transmembrane region" description="Helical" evidence="1">
    <location>
        <begin position="33"/>
        <end position="51"/>
    </location>
</feature>
<feature type="transmembrane region" description="Helical" evidence="1">
    <location>
        <begin position="7"/>
        <end position="27"/>
    </location>
</feature>
<comment type="caution">
    <text evidence="2">The sequence shown here is derived from an EMBL/GenBank/DDBJ whole genome shotgun (WGS) entry which is preliminary data.</text>
</comment>
<proteinExistence type="predicted"/>
<reference evidence="3" key="1">
    <citation type="journal article" date="2019" name="Int. J. Syst. Evol. Microbiol.">
        <title>The Global Catalogue of Microorganisms (GCM) 10K type strain sequencing project: providing services to taxonomists for standard genome sequencing and annotation.</title>
        <authorList>
            <consortium name="The Broad Institute Genomics Platform"/>
            <consortium name="The Broad Institute Genome Sequencing Center for Infectious Disease"/>
            <person name="Wu L."/>
            <person name="Ma J."/>
        </authorList>
    </citation>
    <scope>NUCLEOTIDE SEQUENCE [LARGE SCALE GENOMIC DNA]</scope>
    <source>
        <strain evidence="3">CGMCC 1.3240</strain>
    </source>
</reference>
<evidence type="ECO:0000313" key="3">
    <source>
        <dbReference type="Proteomes" id="UP001596047"/>
    </source>
</evidence>
<keyword evidence="1" id="KW-0472">Membrane</keyword>
<evidence type="ECO:0000256" key="1">
    <source>
        <dbReference type="SAM" id="Phobius"/>
    </source>
</evidence>
<evidence type="ECO:0000313" key="2">
    <source>
        <dbReference type="EMBL" id="MFC5650925.1"/>
    </source>
</evidence>
<dbReference type="Proteomes" id="UP001596047">
    <property type="component" value="Unassembled WGS sequence"/>
</dbReference>